<dbReference type="Pfam" id="PF13691">
    <property type="entry name" value="Lactamase_B_4"/>
    <property type="match status" value="1"/>
</dbReference>
<dbReference type="InterPro" id="IPR036866">
    <property type="entry name" value="RibonucZ/Hydroxyglut_hydro"/>
</dbReference>
<comment type="catalytic activity">
    <reaction evidence="1">
        <text>Endonucleolytic cleavage of RNA, removing extra 3' nucleotides from tRNA precursor, generating 3' termini of tRNAs. A 3'-hydroxy group is left at the tRNA terminus and a 5'-phosphoryl group is left at the trailer molecule.</text>
        <dbReference type="EC" id="3.1.26.11"/>
    </reaction>
</comment>
<evidence type="ECO:0000313" key="13">
    <source>
        <dbReference type="Proteomes" id="UP000827092"/>
    </source>
</evidence>
<dbReference type="InterPro" id="IPR047151">
    <property type="entry name" value="RNZ2-like"/>
</dbReference>
<comment type="similarity">
    <text evidence="3">Belongs to the RNase Z family.</text>
</comment>
<dbReference type="PANTHER" id="PTHR12553:SF49">
    <property type="entry name" value="ZINC PHOSPHODIESTERASE ELAC PROTEIN 2"/>
    <property type="match status" value="1"/>
</dbReference>
<dbReference type="InterPro" id="IPR027794">
    <property type="entry name" value="tRNase_Z_dom"/>
</dbReference>
<dbReference type="GO" id="GO:1990180">
    <property type="term" value="P:mitochondrial tRNA 3'-end processing"/>
    <property type="evidence" value="ECO:0007669"/>
    <property type="project" value="TreeGrafter"/>
</dbReference>
<dbReference type="AlphaFoldDB" id="A0AAV6U7M9"/>
<evidence type="ECO:0000256" key="10">
    <source>
        <dbReference type="ARBA" id="ARBA00022833"/>
    </source>
</evidence>
<reference evidence="12 13" key="1">
    <citation type="journal article" date="2022" name="Nat. Ecol. Evol.">
        <title>A masculinizing supergene underlies an exaggerated male reproductive morph in a spider.</title>
        <authorList>
            <person name="Hendrickx F."/>
            <person name="De Corte Z."/>
            <person name="Sonet G."/>
            <person name="Van Belleghem S.M."/>
            <person name="Kostlbacher S."/>
            <person name="Vangestel C."/>
        </authorList>
    </citation>
    <scope>NUCLEOTIDE SEQUENCE [LARGE SCALE GENOMIC DNA]</scope>
    <source>
        <strain evidence="12">W744_W776</strain>
    </source>
</reference>
<comment type="caution">
    <text evidence="12">The sequence shown here is derived from an EMBL/GenBank/DDBJ whole genome shotgun (WGS) entry which is preliminary data.</text>
</comment>
<comment type="cofactor">
    <cofactor evidence="2">
        <name>Zn(2+)</name>
        <dbReference type="ChEBI" id="CHEBI:29105"/>
    </cofactor>
</comment>
<evidence type="ECO:0000256" key="2">
    <source>
        <dbReference type="ARBA" id="ARBA00001947"/>
    </source>
</evidence>
<evidence type="ECO:0000256" key="8">
    <source>
        <dbReference type="ARBA" id="ARBA00022759"/>
    </source>
</evidence>
<gene>
    <name evidence="12" type="ORF">JTE90_007048</name>
</gene>
<sequence length="723" mass="82070">MSKKNYNIALYRIKKPHDPKIVTRLIITILGNGAIGQPRCLALFTDFKAFIFNCGEGVGRLCREYEIPFNLLRHIFINQRKWENMSGLHDVYLTNEVFGCKSLSIYGPPGVEGFTSLITSSRMDLVMVKRDGYVSETLEISHIPIKSRVTRKNSKFNFKHREEGVVYSYVCKIPKTLGDFNPEKCVDLGVPFGNHLLKLKNGEDITLPDGRLIYSSDVLDTTQPARSFLVVDCPSEEFLDSFVNEEQFSQFQLPAENASEINFVFHFSPPNIVNTTKYQSWLQNFHQNTEHYMLNSSNPTLSSEAVYQTQNILHLVHPEIFKLLPMEDKPVSSNIARSSNIIHPPPMLQLLLRPERKLSRHHVVSHKSENFNEVLTQFPDFNDELLKLRNVVSSLDVPKEINNYPEVLFLGTSSTTSTACRNVSAILVTIEPTISILLDCGEGSVKQLVRYFGKAHVDSILQNITCVFITHKHTDHYMGLFEFLEARKKAFENSGAAYKPVALILPYLIQDIYHRYCQLFQISKIEQRIFACKNLASSTGNDSLKDYIGNVKLQTVPVQHCPDAYGIVLQLSSKWKIVYSGDTAPCQALVTAGKNCTLLIHEASIESGLANEASSKLHSTPSQVADIAKKMNAQHTIMTHFSKRYLAVPIFHMYNDRSIGYAFDFMKVRLHELPLLPLLLPALKILFQVQLDDHVARSSSTVNFDNIFVKIFRSYKIRHSSPD</sequence>
<evidence type="ECO:0000256" key="5">
    <source>
        <dbReference type="ARBA" id="ARBA00022694"/>
    </source>
</evidence>
<keyword evidence="13" id="KW-1185">Reference proteome</keyword>
<organism evidence="12 13">
    <name type="scientific">Oedothorax gibbosus</name>
    <dbReference type="NCBI Taxonomy" id="931172"/>
    <lineage>
        <taxon>Eukaryota</taxon>
        <taxon>Metazoa</taxon>
        <taxon>Ecdysozoa</taxon>
        <taxon>Arthropoda</taxon>
        <taxon>Chelicerata</taxon>
        <taxon>Arachnida</taxon>
        <taxon>Araneae</taxon>
        <taxon>Araneomorphae</taxon>
        <taxon>Entelegynae</taxon>
        <taxon>Araneoidea</taxon>
        <taxon>Linyphiidae</taxon>
        <taxon>Erigoninae</taxon>
        <taxon>Oedothorax</taxon>
    </lineage>
</organism>
<keyword evidence="5" id="KW-0819">tRNA processing</keyword>
<proteinExistence type="inferred from homology"/>
<evidence type="ECO:0000256" key="4">
    <source>
        <dbReference type="ARBA" id="ARBA00012477"/>
    </source>
</evidence>
<evidence type="ECO:0000256" key="6">
    <source>
        <dbReference type="ARBA" id="ARBA00022722"/>
    </source>
</evidence>
<dbReference type="SUPFAM" id="SSF56281">
    <property type="entry name" value="Metallo-hydrolase/oxidoreductase"/>
    <property type="match status" value="2"/>
</dbReference>
<protein>
    <recommendedName>
        <fullName evidence="4">ribonuclease Z</fullName>
        <ecNumber evidence="4">3.1.26.11</ecNumber>
    </recommendedName>
</protein>
<keyword evidence="7" id="KW-0479">Metal-binding</keyword>
<accession>A0AAV6U7M9</accession>
<feature type="domain" description="tRNase Z endonuclease" evidence="11">
    <location>
        <begin position="40"/>
        <end position="87"/>
    </location>
</feature>
<dbReference type="CDD" id="cd07718">
    <property type="entry name" value="RNaseZ_ELAC1_ELAC2-C-term-like_MBL-fold"/>
    <property type="match status" value="1"/>
</dbReference>
<keyword evidence="6" id="KW-0540">Nuclease</keyword>
<dbReference type="GO" id="GO:0005739">
    <property type="term" value="C:mitochondrion"/>
    <property type="evidence" value="ECO:0007669"/>
    <property type="project" value="TreeGrafter"/>
</dbReference>
<evidence type="ECO:0000256" key="1">
    <source>
        <dbReference type="ARBA" id="ARBA00000402"/>
    </source>
</evidence>
<dbReference type="GO" id="GO:0042781">
    <property type="term" value="F:3'-tRNA processing endoribonuclease activity"/>
    <property type="evidence" value="ECO:0007669"/>
    <property type="project" value="UniProtKB-EC"/>
</dbReference>
<evidence type="ECO:0000313" key="12">
    <source>
        <dbReference type="EMBL" id="KAG8179868.1"/>
    </source>
</evidence>
<dbReference type="EMBL" id="JAFNEN010000599">
    <property type="protein sequence ID" value="KAG8179868.1"/>
    <property type="molecule type" value="Genomic_DNA"/>
</dbReference>
<evidence type="ECO:0000259" key="11">
    <source>
        <dbReference type="Pfam" id="PF13691"/>
    </source>
</evidence>
<evidence type="ECO:0000256" key="9">
    <source>
        <dbReference type="ARBA" id="ARBA00022801"/>
    </source>
</evidence>
<name>A0AAV6U7M9_9ARAC</name>
<dbReference type="Proteomes" id="UP000827092">
    <property type="component" value="Unassembled WGS sequence"/>
</dbReference>
<dbReference type="PANTHER" id="PTHR12553">
    <property type="entry name" value="ZINC PHOSPHODIESTERASE ELAC PROTEIN 2"/>
    <property type="match status" value="1"/>
</dbReference>
<dbReference type="GO" id="GO:0046872">
    <property type="term" value="F:metal ion binding"/>
    <property type="evidence" value="ECO:0007669"/>
    <property type="project" value="UniProtKB-KW"/>
</dbReference>
<dbReference type="Gene3D" id="3.60.15.10">
    <property type="entry name" value="Ribonuclease Z/Hydroxyacylglutathione hydrolase-like"/>
    <property type="match status" value="2"/>
</dbReference>
<dbReference type="Pfam" id="PF23023">
    <property type="entry name" value="Anti-Pycsar_Apyc1"/>
    <property type="match status" value="1"/>
</dbReference>
<evidence type="ECO:0000256" key="3">
    <source>
        <dbReference type="ARBA" id="ARBA00007823"/>
    </source>
</evidence>
<keyword evidence="8" id="KW-0255">Endonuclease</keyword>
<keyword evidence="9" id="KW-0378">Hydrolase</keyword>
<evidence type="ECO:0000256" key="7">
    <source>
        <dbReference type="ARBA" id="ARBA00022723"/>
    </source>
</evidence>
<keyword evidence="10" id="KW-0862">Zinc</keyword>
<dbReference type="EC" id="3.1.26.11" evidence="4"/>